<gene>
    <name evidence="1" type="ORF">DXN05_05655</name>
</gene>
<evidence type="ECO:0000313" key="2">
    <source>
        <dbReference type="Proteomes" id="UP000261284"/>
    </source>
</evidence>
<dbReference type="Gene3D" id="3.10.450.360">
    <property type="match status" value="1"/>
</dbReference>
<protein>
    <submittedName>
        <fullName evidence="1">Uncharacterized protein</fullName>
    </submittedName>
</protein>
<dbReference type="AlphaFoldDB" id="A0A3E1NR77"/>
<dbReference type="Proteomes" id="UP000261284">
    <property type="component" value="Unassembled WGS sequence"/>
</dbReference>
<proteinExistence type="predicted"/>
<evidence type="ECO:0000313" key="1">
    <source>
        <dbReference type="EMBL" id="RFM30441.1"/>
    </source>
</evidence>
<keyword evidence="2" id="KW-1185">Reference proteome</keyword>
<accession>A0A3E1NR77</accession>
<sequence length="132" mass="14811">MTTAAFADGKVNAKALNHFKTNFKNAEGVEWKNNADYTRASFTWNNQHMEVFYDENGEILASSRAITLKELPINAQAKLDGKYSEYTATEAIELNSEKDGMSYYVSLVKDNTKLVLQIATDGSMSIFKKSHL</sequence>
<comment type="caution">
    <text evidence="1">The sequence shown here is derived from an EMBL/GenBank/DDBJ whole genome shotgun (WGS) entry which is preliminary data.</text>
</comment>
<dbReference type="SUPFAM" id="SSF160574">
    <property type="entry name" value="BT0923-like"/>
    <property type="match status" value="1"/>
</dbReference>
<reference evidence="1 2" key="1">
    <citation type="submission" date="2018-08" db="EMBL/GenBank/DDBJ databases">
        <title>Chitinophagaceae sp. K23C18032701, a novel bacterium isolated from forest soil.</title>
        <authorList>
            <person name="Wang C."/>
        </authorList>
    </citation>
    <scope>NUCLEOTIDE SEQUENCE [LARGE SCALE GENOMIC DNA]</scope>
    <source>
        <strain evidence="1 2">K23C18032701</strain>
    </source>
</reference>
<dbReference type="EMBL" id="QTJU01000001">
    <property type="protein sequence ID" value="RFM30441.1"/>
    <property type="molecule type" value="Genomic_DNA"/>
</dbReference>
<name>A0A3E1NR77_9BACT</name>
<organism evidence="1 2">
    <name type="scientific">Deminuibacter soli</name>
    <dbReference type="NCBI Taxonomy" id="2291815"/>
    <lineage>
        <taxon>Bacteria</taxon>
        <taxon>Pseudomonadati</taxon>
        <taxon>Bacteroidota</taxon>
        <taxon>Chitinophagia</taxon>
        <taxon>Chitinophagales</taxon>
        <taxon>Chitinophagaceae</taxon>
        <taxon>Deminuibacter</taxon>
    </lineage>
</organism>